<name>A0ACC3YQ62_COLTU</name>
<evidence type="ECO:0000313" key="2">
    <source>
        <dbReference type="Proteomes" id="UP000805649"/>
    </source>
</evidence>
<keyword evidence="2" id="KW-1185">Reference proteome</keyword>
<comment type="caution">
    <text evidence="1">The sequence shown here is derived from an EMBL/GenBank/DDBJ whole genome shotgun (WGS) entry which is preliminary data.</text>
</comment>
<proteinExistence type="predicted"/>
<sequence>MGSQLRQDIRAVLLRIEEESFQDWEDIVQMNYCVPNYITTERYKFANELLSSSNTELNSTNAAADAEPVVEATTAVAGIVVAPPSSSSAGSISVPAAGGIAVSEGAAPARGIAMKILFCTVPGCFCWYQAARSRNRHYQDSHQNLPIPLSSEGVTEVYPQGDAGDEEEES</sequence>
<dbReference type="EMBL" id="VUJX02000007">
    <property type="protein sequence ID" value="KAL0933987.1"/>
    <property type="molecule type" value="Genomic_DNA"/>
</dbReference>
<reference evidence="1 2" key="1">
    <citation type="journal article" date="2020" name="Phytopathology">
        <title>Genome Sequence Resources of Colletotrichum truncatum, C. plurivorum, C. musicola, and C. sojae: Four Species Pathogenic to Soybean (Glycine max).</title>
        <authorList>
            <person name="Rogerio F."/>
            <person name="Boufleur T.R."/>
            <person name="Ciampi-Guillardi M."/>
            <person name="Sukno S.A."/>
            <person name="Thon M.R."/>
            <person name="Massola Junior N.S."/>
            <person name="Baroncelli R."/>
        </authorList>
    </citation>
    <scope>NUCLEOTIDE SEQUENCE [LARGE SCALE GENOMIC DNA]</scope>
    <source>
        <strain evidence="1 2">CMES1059</strain>
    </source>
</reference>
<organism evidence="1 2">
    <name type="scientific">Colletotrichum truncatum</name>
    <name type="common">Anthracnose fungus</name>
    <name type="synonym">Colletotrichum capsici</name>
    <dbReference type="NCBI Taxonomy" id="5467"/>
    <lineage>
        <taxon>Eukaryota</taxon>
        <taxon>Fungi</taxon>
        <taxon>Dikarya</taxon>
        <taxon>Ascomycota</taxon>
        <taxon>Pezizomycotina</taxon>
        <taxon>Sordariomycetes</taxon>
        <taxon>Hypocreomycetidae</taxon>
        <taxon>Glomerellales</taxon>
        <taxon>Glomerellaceae</taxon>
        <taxon>Colletotrichum</taxon>
        <taxon>Colletotrichum truncatum species complex</taxon>
    </lineage>
</organism>
<protein>
    <submittedName>
        <fullName evidence="1">Uncharacterized protein</fullName>
    </submittedName>
</protein>
<accession>A0ACC3YQ62</accession>
<dbReference type="Proteomes" id="UP000805649">
    <property type="component" value="Unassembled WGS sequence"/>
</dbReference>
<evidence type="ECO:0000313" key="1">
    <source>
        <dbReference type="EMBL" id="KAL0933987.1"/>
    </source>
</evidence>
<gene>
    <name evidence="1" type="ORF">CTRU02_210786</name>
</gene>